<reference evidence="1" key="1">
    <citation type="submission" date="2020-06" db="EMBL/GenBank/DDBJ databases">
        <authorList>
            <consortium name="Plant Systems Biology data submission"/>
        </authorList>
    </citation>
    <scope>NUCLEOTIDE SEQUENCE</scope>
    <source>
        <strain evidence="1">D6</strain>
    </source>
</reference>
<accession>A0A9N8HD12</accession>
<dbReference type="Proteomes" id="UP001153069">
    <property type="component" value="Unassembled WGS sequence"/>
</dbReference>
<comment type="caution">
    <text evidence="1">The sequence shown here is derived from an EMBL/GenBank/DDBJ whole genome shotgun (WGS) entry which is preliminary data.</text>
</comment>
<name>A0A9N8HD12_9STRA</name>
<dbReference type="EMBL" id="CAICTM010000437">
    <property type="protein sequence ID" value="CAB9510473.1"/>
    <property type="molecule type" value="Genomic_DNA"/>
</dbReference>
<evidence type="ECO:0000313" key="1">
    <source>
        <dbReference type="EMBL" id="CAB9510473.1"/>
    </source>
</evidence>
<gene>
    <name evidence="1" type="ORF">SEMRO_438_G142951.1</name>
</gene>
<dbReference type="AlphaFoldDB" id="A0A9N8HD12"/>
<evidence type="ECO:0000313" key="2">
    <source>
        <dbReference type="Proteomes" id="UP001153069"/>
    </source>
</evidence>
<proteinExistence type="predicted"/>
<protein>
    <submittedName>
        <fullName evidence="1">Uncharacterized protein</fullName>
    </submittedName>
</protein>
<keyword evidence="2" id="KW-1185">Reference proteome</keyword>
<organism evidence="1 2">
    <name type="scientific">Seminavis robusta</name>
    <dbReference type="NCBI Taxonomy" id="568900"/>
    <lineage>
        <taxon>Eukaryota</taxon>
        <taxon>Sar</taxon>
        <taxon>Stramenopiles</taxon>
        <taxon>Ochrophyta</taxon>
        <taxon>Bacillariophyta</taxon>
        <taxon>Bacillariophyceae</taxon>
        <taxon>Bacillariophycidae</taxon>
        <taxon>Naviculales</taxon>
        <taxon>Naviculaceae</taxon>
        <taxon>Seminavis</taxon>
    </lineage>
</organism>
<dbReference type="OrthoDB" id="415358at2759"/>
<sequence length="160" mass="18427">MTSLPLVGLECRLRSCRSSRPSAFLLSRLDLASILALSSSLNRAPRLRLGNTIELESSICTNVFIQDLVKRNLRTSMYFRHRRRVHMVQEAWRGEQGKWQEDSNCVSNSRHLIYQEGEVPWTPPEFIISVILHAGKRRSAQRLVVKSYFLAKAAIEEEMN</sequence>